<dbReference type="EMBL" id="CP106831">
    <property type="protein sequence ID" value="WIH96224.1"/>
    <property type="molecule type" value="Genomic_DNA"/>
</dbReference>
<name>A0ABY8V3J2_9FLAO</name>
<feature type="transmembrane region" description="Helical" evidence="1">
    <location>
        <begin position="21"/>
        <end position="43"/>
    </location>
</feature>
<evidence type="ECO:0000313" key="3">
    <source>
        <dbReference type="Proteomes" id="UP001223501"/>
    </source>
</evidence>
<reference evidence="2 3" key="1">
    <citation type="submission" date="2022-09" db="EMBL/GenBank/DDBJ databases">
        <title>Whole genome sequencing analysis of tet(X)-positive Empedobacter falsenii YWS9-3.</title>
        <authorList>
            <person name="Chen C."/>
            <person name="Lv Y.-L."/>
        </authorList>
    </citation>
    <scope>NUCLEOTIDE SEQUENCE [LARGE SCALE GENOMIC DNA]</scope>
    <source>
        <strain evidence="2 3">YWS9-3_T</strain>
    </source>
</reference>
<accession>A0ABY8V3J2</accession>
<organism evidence="2 3">
    <name type="scientific">Empedobacter falsenii</name>
    <dbReference type="NCBI Taxonomy" id="343874"/>
    <lineage>
        <taxon>Bacteria</taxon>
        <taxon>Pseudomonadati</taxon>
        <taxon>Bacteroidota</taxon>
        <taxon>Flavobacteriia</taxon>
        <taxon>Flavobacteriales</taxon>
        <taxon>Weeksellaceae</taxon>
        <taxon>Empedobacter</taxon>
    </lineage>
</organism>
<dbReference type="Proteomes" id="UP001223501">
    <property type="component" value="Chromosome"/>
</dbReference>
<evidence type="ECO:0000313" key="2">
    <source>
        <dbReference type="EMBL" id="WIH96224.1"/>
    </source>
</evidence>
<keyword evidence="1" id="KW-1133">Transmembrane helix</keyword>
<sequence>MYNFAQPTQIFLKNSMKSNRVHIGDSFSIGSIFILLLLFLYTFSSSSVFSQIYNVGNTQLHITEGTLISNQISDSLTNYNSSKKNITEKTKIYIVEGTVTKGLSDGNEVEIVKKPQSTLRKDDTKIIHLTNNKLSERKDTRAEIEENFPEKNIRYHTIINAPTENYKFLWSSKYGSSSIIINKKNTLDFFVTINNSNLKISDRYYLNSLKENESNIILTFFLYDYPYPTRPPPMF</sequence>
<gene>
    <name evidence="2" type="ORF">OBA43_07985</name>
</gene>
<keyword evidence="1" id="KW-0472">Membrane</keyword>
<proteinExistence type="predicted"/>
<evidence type="ECO:0000256" key="1">
    <source>
        <dbReference type="SAM" id="Phobius"/>
    </source>
</evidence>
<keyword evidence="1" id="KW-0812">Transmembrane</keyword>
<protein>
    <submittedName>
        <fullName evidence="2">Uncharacterized protein</fullName>
    </submittedName>
</protein>
<dbReference type="RefSeq" id="WP_284582865.1">
    <property type="nucleotide sequence ID" value="NZ_CP106831.1"/>
</dbReference>
<keyword evidence="3" id="KW-1185">Reference proteome</keyword>